<name>A0A2A2HBJ5_9EURY</name>
<comment type="caution">
    <text evidence="1">The sequence shown here is derived from an EMBL/GenBank/DDBJ whole genome shotgun (WGS) entry which is preliminary data.</text>
</comment>
<accession>A0A2A2HBJ5</accession>
<reference evidence="1 3" key="2">
    <citation type="journal article" date="2017" name="BMC Genomics">
        <title>Genomic analysis of methanogenic archaea reveals a shift towards energy conservation.</title>
        <authorList>
            <person name="Gilmore S.P."/>
            <person name="Henske J.K."/>
            <person name="Sexton J.A."/>
            <person name="Solomon K.V."/>
            <person name="Seppala S."/>
            <person name="Yoo J.I."/>
            <person name="Huyett L.M."/>
            <person name="Pressman A."/>
            <person name="Cogan J.Z."/>
            <person name="Kivenson V."/>
            <person name="Peng X."/>
            <person name="Tan Y."/>
            <person name="Valentine D.L."/>
            <person name="O'Malley M.A."/>
        </authorList>
    </citation>
    <scope>NUCLEOTIDE SEQUENCE [LARGE SCALE GENOMIC DNA]</scope>
    <source>
        <strain evidence="1 3">1R-7</strain>
    </source>
</reference>
<reference evidence="2 4" key="1">
    <citation type="submission" date="2016-04" db="EMBL/GenBank/DDBJ databases">
        <title>Genome sequence of Methanosphaera cuniculi DSM 4103.</title>
        <authorList>
            <person name="Poehlein A."/>
            <person name="Seedorf H."/>
            <person name="Daniel R."/>
        </authorList>
    </citation>
    <scope>NUCLEOTIDE SEQUENCE [LARGE SCALE GENOMIC DNA]</scope>
    <source>
        <strain evidence="2 4">DSM 4103</strain>
    </source>
</reference>
<evidence type="ECO:0000313" key="1">
    <source>
        <dbReference type="EMBL" id="PAV06613.1"/>
    </source>
</evidence>
<dbReference type="Proteomes" id="UP000246004">
    <property type="component" value="Unassembled WGS sequence"/>
</dbReference>
<dbReference type="AlphaFoldDB" id="A0A2A2HBJ5"/>
<evidence type="ECO:0000313" key="3">
    <source>
        <dbReference type="Proteomes" id="UP000217528"/>
    </source>
</evidence>
<dbReference type="Proteomes" id="UP000217528">
    <property type="component" value="Unassembled WGS sequence"/>
</dbReference>
<dbReference type="RefSeq" id="WP_095609253.1">
    <property type="nucleotide sequence ID" value="NZ_LMVN01000027.1"/>
</dbReference>
<organism evidence="1 3">
    <name type="scientific">Methanosphaera cuniculi</name>
    <dbReference type="NCBI Taxonomy" id="1077256"/>
    <lineage>
        <taxon>Archaea</taxon>
        <taxon>Methanobacteriati</taxon>
        <taxon>Methanobacteriota</taxon>
        <taxon>Methanomada group</taxon>
        <taxon>Methanobacteria</taxon>
        <taxon>Methanobacteriales</taxon>
        <taxon>Methanobacteriaceae</taxon>
        <taxon>Methanosphaera</taxon>
    </lineage>
</organism>
<evidence type="ECO:0000313" key="4">
    <source>
        <dbReference type="Proteomes" id="UP000246004"/>
    </source>
</evidence>
<protein>
    <submittedName>
        <fullName evidence="1">Uncharacterized protein</fullName>
    </submittedName>
</protein>
<gene>
    <name evidence="1" type="ORF">ASJ82_04070</name>
    <name evidence="2" type="ORF">MSCUN_13320</name>
</gene>
<keyword evidence="3" id="KW-1185">Reference proteome</keyword>
<dbReference type="EMBL" id="LWMS01000044">
    <property type="protein sequence ID" value="PWL07801.1"/>
    <property type="molecule type" value="Genomic_DNA"/>
</dbReference>
<dbReference type="OrthoDB" id="82561at2157"/>
<proteinExistence type="predicted"/>
<sequence length="162" mass="19118">MKLKKKLEIIEIDDILTVNNSYLSDNLNHYMKSMLFNLRIIFRHNIDDNLEDLIKFYYKIEDILTKNIKLENEDIKKLITQTTKITLNTTNVHGISIIYENTAKLIDALYNELKTHTHPVAFNELINILNNTTDENTKISIIKLLESNFTLEYQQYLARINL</sequence>
<evidence type="ECO:0000313" key="2">
    <source>
        <dbReference type="EMBL" id="PWL07801.1"/>
    </source>
</evidence>
<dbReference type="EMBL" id="LMVN01000027">
    <property type="protein sequence ID" value="PAV06613.1"/>
    <property type="molecule type" value="Genomic_DNA"/>
</dbReference>